<dbReference type="RefSeq" id="WP_041867175.1">
    <property type="nucleotide sequence ID" value="NC_007712.1"/>
</dbReference>
<dbReference type="EMBL" id="LN854557">
    <property type="protein sequence ID" value="CRL46240.1"/>
    <property type="molecule type" value="Genomic_DNA"/>
</dbReference>
<dbReference type="OrthoDB" id="6639041at2"/>
<proteinExistence type="predicted"/>
<sequence length="85" mass="9952">MMNEFDYEDLLCSLFSISDEQRERSDFNIENVCFDEFNISFCHFVYIASQLLPLTPIVKSPLSKTRHHAFIHNGTAFVKMKAEED</sequence>
<organism evidence="1 2">
    <name type="scientific">Sodalis glossinidius (strain morsitans)</name>
    <dbReference type="NCBI Taxonomy" id="343509"/>
    <lineage>
        <taxon>Bacteria</taxon>
        <taxon>Pseudomonadati</taxon>
        <taxon>Pseudomonadota</taxon>
        <taxon>Gammaproteobacteria</taxon>
        <taxon>Enterobacterales</taxon>
        <taxon>Bruguierivoracaceae</taxon>
        <taxon>Sodalis</taxon>
    </lineage>
</organism>
<accession>A0A193QMU4</accession>
<reference evidence="1 2" key="1">
    <citation type="submission" date="2015-05" db="EMBL/GenBank/DDBJ databases">
        <authorList>
            <person name="Goodhead I."/>
        </authorList>
    </citation>
    <scope>NUCLEOTIDE SEQUENCE [LARGE SCALE GENOMIC DNA]</scope>
    <source>
        <strain evidence="2">morsitans</strain>
    </source>
</reference>
<protein>
    <submittedName>
        <fullName evidence="1">Uncharacterized protein</fullName>
    </submittedName>
</protein>
<gene>
    <name evidence="1" type="ORF">SGGMMB4_04689</name>
</gene>
<evidence type="ECO:0000313" key="2">
    <source>
        <dbReference type="Proteomes" id="UP000245838"/>
    </source>
</evidence>
<dbReference type="Proteomes" id="UP000245838">
    <property type="component" value="Chromosome sggmmb4_Chromosome"/>
</dbReference>
<dbReference type="BioCyc" id="SGLO343509:SGP1_RS18095-MONOMER"/>
<name>A0A193QMU4_SODGM</name>
<dbReference type="AlphaFoldDB" id="A0A193QMU4"/>
<evidence type="ECO:0000313" key="1">
    <source>
        <dbReference type="EMBL" id="CRL46240.1"/>
    </source>
</evidence>